<dbReference type="AlphaFoldDB" id="H5XU18"/>
<dbReference type="InterPro" id="IPR050128">
    <property type="entry name" value="Sulfate_adenylyltrnsfr_sub2"/>
</dbReference>
<dbReference type="EMBL" id="CM001441">
    <property type="protein sequence ID" value="EHQ88976.1"/>
    <property type="molecule type" value="Genomic_DNA"/>
</dbReference>
<dbReference type="InterPro" id="IPR014729">
    <property type="entry name" value="Rossmann-like_a/b/a_fold"/>
</dbReference>
<dbReference type="Gene3D" id="3.40.50.620">
    <property type="entry name" value="HUPs"/>
    <property type="match status" value="1"/>
</dbReference>
<evidence type="ECO:0000313" key="2">
    <source>
        <dbReference type="EMBL" id="EHQ88976.1"/>
    </source>
</evidence>
<dbReference type="PANTHER" id="PTHR43196:SF1">
    <property type="entry name" value="SULFATE ADENYLYLTRANSFERASE SUBUNIT 2"/>
    <property type="match status" value="1"/>
</dbReference>
<name>H5XU18_9FIRM</name>
<dbReference type="STRING" id="768710.DesyoDRAFT_1853"/>
<sequence length="346" mass="39458">MEGEKRTCRRCVMPETRPHVTLNEEGVCNICLDHERARAAKLDFSSIEQPERLQMLLKKVGRLKGSGQYDCAVAVSGGKDSIMTLDIARKVLKLNPLAVFIDNGFALPEMYENIGKAVDILEIDLIQHKCQAAKHIFRLFFASGKPVYYCRVCHALIDLLVYEICSRFDIPLILGGYTKGQNYIAQSELFWIYKITDENAASLLADSPYALYAEVIRDSRMYFARHYPGIARLSPFKYLDYNEDKIIEHIAREYGFVLPEHSWPKKSANCSFNFVSQYLARRQFGYTQHETELSQMVREGETSREEALEACNTPITASDLEDPLAILGLHFSDLYKLSLEKEEAAP</sequence>
<organism evidence="2 3">
    <name type="scientific">Desulfosporosinus youngiae DSM 17734</name>
    <dbReference type="NCBI Taxonomy" id="768710"/>
    <lineage>
        <taxon>Bacteria</taxon>
        <taxon>Bacillati</taxon>
        <taxon>Bacillota</taxon>
        <taxon>Clostridia</taxon>
        <taxon>Eubacteriales</taxon>
        <taxon>Desulfitobacteriaceae</taxon>
        <taxon>Desulfosporosinus</taxon>
    </lineage>
</organism>
<reference evidence="2 3" key="1">
    <citation type="submission" date="2011-11" db="EMBL/GenBank/DDBJ databases">
        <title>The Noncontiguous Finished genome of Desulfosporosinus youngiae DSM 17734.</title>
        <authorList>
            <consortium name="US DOE Joint Genome Institute (JGI-PGF)"/>
            <person name="Lucas S."/>
            <person name="Han J."/>
            <person name="Lapidus A."/>
            <person name="Cheng J.-F."/>
            <person name="Goodwin L."/>
            <person name="Pitluck S."/>
            <person name="Peters L."/>
            <person name="Ovchinnikova G."/>
            <person name="Lu M."/>
            <person name="Land M.L."/>
            <person name="Hauser L."/>
            <person name="Pester M."/>
            <person name="Spring S."/>
            <person name="Ollivier B."/>
            <person name="Rattei T."/>
            <person name="Klenk H.-P."/>
            <person name="Wagner M."/>
            <person name="Loy A."/>
            <person name="Woyke T.J."/>
        </authorList>
    </citation>
    <scope>NUCLEOTIDE SEQUENCE [LARGE SCALE GENOMIC DNA]</scope>
    <source>
        <strain evidence="2 3">DSM 17734</strain>
    </source>
</reference>
<gene>
    <name evidence="2" type="ORF">DesyoDRAFT_1853</name>
</gene>
<dbReference type="Pfam" id="PF01507">
    <property type="entry name" value="PAPS_reduct"/>
    <property type="match status" value="1"/>
</dbReference>
<protein>
    <submittedName>
        <fullName evidence="2">PAPS reductase/FAD synthetase family protein</fullName>
    </submittedName>
</protein>
<evidence type="ECO:0000313" key="3">
    <source>
        <dbReference type="Proteomes" id="UP000005104"/>
    </source>
</evidence>
<accession>H5XU18</accession>
<dbReference type="GO" id="GO:0003824">
    <property type="term" value="F:catalytic activity"/>
    <property type="evidence" value="ECO:0007669"/>
    <property type="project" value="InterPro"/>
</dbReference>
<dbReference type="InterPro" id="IPR002500">
    <property type="entry name" value="PAPS_reduct_dom"/>
</dbReference>
<dbReference type="PANTHER" id="PTHR43196">
    <property type="entry name" value="SULFATE ADENYLYLTRANSFERASE SUBUNIT 2"/>
    <property type="match status" value="1"/>
</dbReference>
<evidence type="ECO:0000259" key="1">
    <source>
        <dbReference type="Pfam" id="PF01507"/>
    </source>
</evidence>
<dbReference type="HOGENOM" id="CLU_056004_1_0_9"/>
<proteinExistence type="predicted"/>
<dbReference type="eggNOG" id="COG0037">
    <property type="taxonomic scope" value="Bacteria"/>
</dbReference>
<dbReference type="SUPFAM" id="SSF52402">
    <property type="entry name" value="Adenine nucleotide alpha hydrolases-like"/>
    <property type="match status" value="1"/>
</dbReference>
<feature type="domain" description="Phosphoadenosine phosphosulphate reductase" evidence="1">
    <location>
        <begin position="71"/>
        <end position="133"/>
    </location>
</feature>
<keyword evidence="3" id="KW-1185">Reference proteome</keyword>
<dbReference type="Proteomes" id="UP000005104">
    <property type="component" value="Chromosome"/>
</dbReference>